<reference evidence="2 3" key="1">
    <citation type="journal article" date="2018" name="Sci. Rep.">
        <title>Characterisation of pathogen-specific regions and novel effector candidates in Fusarium oxysporum f. sp. cepae.</title>
        <authorList>
            <person name="Armitage A.D."/>
            <person name="Taylor A."/>
            <person name="Sobczyk M.K."/>
            <person name="Baxter L."/>
            <person name="Greenfield B.P."/>
            <person name="Bates H.J."/>
            <person name="Wilson F."/>
            <person name="Jackson A.C."/>
            <person name="Ott S."/>
            <person name="Harrison R.J."/>
            <person name="Clarkson J.P."/>
        </authorList>
    </citation>
    <scope>NUCLEOTIDE SEQUENCE [LARGE SCALE GENOMIC DNA]</scope>
    <source>
        <strain evidence="2 3">FoC_Fus2</strain>
    </source>
</reference>
<dbReference type="EMBL" id="MRCU01000010">
    <property type="protein sequence ID" value="RKK10682.1"/>
    <property type="molecule type" value="Genomic_DNA"/>
</dbReference>
<dbReference type="AlphaFoldDB" id="A0A3L6N045"/>
<feature type="compositionally biased region" description="Basic residues" evidence="1">
    <location>
        <begin position="1"/>
        <end position="12"/>
    </location>
</feature>
<organism evidence="2 3">
    <name type="scientific">Fusarium oxysporum f. sp. cepae</name>
    <dbReference type="NCBI Taxonomy" id="396571"/>
    <lineage>
        <taxon>Eukaryota</taxon>
        <taxon>Fungi</taxon>
        <taxon>Dikarya</taxon>
        <taxon>Ascomycota</taxon>
        <taxon>Pezizomycotina</taxon>
        <taxon>Sordariomycetes</taxon>
        <taxon>Hypocreomycetidae</taxon>
        <taxon>Hypocreales</taxon>
        <taxon>Nectriaceae</taxon>
        <taxon>Fusarium</taxon>
        <taxon>Fusarium oxysporum species complex</taxon>
    </lineage>
</organism>
<feature type="compositionally biased region" description="Polar residues" evidence="1">
    <location>
        <begin position="67"/>
        <end position="79"/>
    </location>
</feature>
<name>A0A3L6N045_FUSOX</name>
<feature type="compositionally biased region" description="Basic and acidic residues" evidence="1">
    <location>
        <begin position="13"/>
        <end position="28"/>
    </location>
</feature>
<evidence type="ECO:0000313" key="3">
    <source>
        <dbReference type="Proteomes" id="UP000270866"/>
    </source>
</evidence>
<gene>
    <name evidence="2" type="ORF">BFJ65_g14677</name>
</gene>
<feature type="region of interest" description="Disordered" evidence="1">
    <location>
        <begin position="1"/>
        <end position="130"/>
    </location>
</feature>
<evidence type="ECO:0000256" key="1">
    <source>
        <dbReference type="SAM" id="MobiDB-lite"/>
    </source>
</evidence>
<sequence>MSQPAPRRRGRPRKTESEEARVARERALQRVRSQRYYERKHQQAVQPPLPPAELHQTEFVHYHHAMSRQSPAASSTGPSTGFHLEPQLHIPIPDEDPLPVKSTLTDNEPSGAEVDSAEARSPTGAKDVLS</sequence>
<evidence type="ECO:0000313" key="2">
    <source>
        <dbReference type="EMBL" id="RKK10682.1"/>
    </source>
</evidence>
<accession>A0A3L6N045</accession>
<comment type="caution">
    <text evidence="2">The sequence shown here is derived from an EMBL/GenBank/DDBJ whole genome shotgun (WGS) entry which is preliminary data.</text>
</comment>
<protein>
    <submittedName>
        <fullName evidence="2">Uncharacterized protein</fullName>
    </submittedName>
</protein>
<dbReference type="Proteomes" id="UP000270866">
    <property type="component" value="Unassembled WGS sequence"/>
</dbReference>
<proteinExistence type="predicted"/>